<dbReference type="AlphaFoldDB" id="A0A109JG88"/>
<accession>A0A109JG88</accession>
<dbReference type="EMBL" id="LNCU01000107">
    <property type="protein sequence ID" value="KWV48398.1"/>
    <property type="molecule type" value="Genomic_DNA"/>
</dbReference>
<proteinExistence type="predicted"/>
<protein>
    <submittedName>
        <fullName evidence="1">Uncharacterized protein</fullName>
    </submittedName>
</protein>
<reference evidence="1 2" key="1">
    <citation type="submission" date="2015-11" db="EMBL/GenBank/DDBJ databases">
        <title>Draft Genome Sequence of the Strain BR 10303 (Bradyrhizobium sp.) isolated from nodules of Centrolobium paraense.</title>
        <authorList>
            <person name="Zelli J.E."/>
            <person name="Simoes-Araujo J.L."/>
            <person name="Barauna A.C."/>
            <person name="Silva K."/>
        </authorList>
    </citation>
    <scope>NUCLEOTIDE SEQUENCE [LARGE SCALE GENOMIC DNA]</scope>
    <source>
        <strain evidence="1 2">BR 10303</strain>
    </source>
</reference>
<keyword evidence="2" id="KW-1185">Reference proteome</keyword>
<evidence type="ECO:0000313" key="1">
    <source>
        <dbReference type="EMBL" id="KWV48398.1"/>
    </source>
</evidence>
<dbReference type="Proteomes" id="UP000057737">
    <property type="component" value="Unassembled WGS sequence"/>
</dbReference>
<evidence type="ECO:0000313" key="2">
    <source>
        <dbReference type="Proteomes" id="UP000057737"/>
    </source>
</evidence>
<name>A0A109JG88_9BRAD</name>
<comment type="caution">
    <text evidence="1">The sequence shown here is derived from an EMBL/GenBank/DDBJ whole genome shotgun (WGS) entry which is preliminary data.</text>
</comment>
<organism evidence="1 2">
    <name type="scientific">Bradyrhizobium macuxiense</name>
    <dbReference type="NCBI Taxonomy" id="1755647"/>
    <lineage>
        <taxon>Bacteria</taxon>
        <taxon>Pseudomonadati</taxon>
        <taxon>Pseudomonadota</taxon>
        <taxon>Alphaproteobacteria</taxon>
        <taxon>Hyphomicrobiales</taxon>
        <taxon>Nitrobacteraceae</taxon>
        <taxon>Bradyrhizobium</taxon>
    </lineage>
</organism>
<sequence>MEFQPMSSDAQSLSTSETLTIFQSAFQHAAKRRFRLVHFMSGGRHDETARLRWSRSKRNPDTGQQA</sequence>
<gene>
    <name evidence="1" type="ORF">AS156_18115</name>
</gene>